<reference evidence="2 3" key="1">
    <citation type="submission" date="2019-08" db="EMBL/GenBank/DDBJ databases">
        <title>Genomes of Antarctic Bizionia species.</title>
        <authorList>
            <person name="Bowman J.P."/>
        </authorList>
    </citation>
    <scope>NUCLEOTIDE SEQUENCE [LARGE SCALE GENOMIC DNA]</scope>
    <source>
        <strain evidence="2 3">ADA-4</strain>
    </source>
</reference>
<dbReference type="InterPro" id="IPR011990">
    <property type="entry name" value="TPR-like_helical_dom_sf"/>
</dbReference>
<keyword evidence="1" id="KW-0472">Membrane</keyword>
<evidence type="ECO:0000313" key="3">
    <source>
        <dbReference type="Proteomes" id="UP000323720"/>
    </source>
</evidence>
<evidence type="ECO:0000313" key="2">
    <source>
        <dbReference type="EMBL" id="TYB75902.1"/>
    </source>
</evidence>
<dbReference type="OrthoDB" id="979271at2"/>
<dbReference type="AlphaFoldDB" id="A0A5D0R303"/>
<dbReference type="SUPFAM" id="SSF48452">
    <property type="entry name" value="TPR-like"/>
    <property type="match status" value="1"/>
</dbReference>
<accession>A0A5D0R303</accession>
<keyword evidence="1" id="KW-1133">Transmembrane helix</keyword>
<evidence type="ECO:0008006" key="4">
    <source>
        <dbReference type="Google" id="ProtNLM"/>
    </source>
</evidence>
<keyword evidence="3" id="KW-1185">Reference proteome</keyword>
<protein>
    <recommendedName>
        <fullName evidence="4">Tetratricopeptide repeat protein</fullName>
    </recommendedName>
</protein>
<dbReference type="Proteomes" id="UP000323720">
    <property type="component" value="Unassembled WGS sequence"/>
</dbReference>
<feature type="transmembrane region" description="Helical" evidence="1">
    <location>
        <begin position="72"/>
        <end position="89"/>
    </location>
</feature>
<keyword evidence="1" id="KW-0812">Transmembrane</keyword>
<dbReference type="RefSeq" id="WP_148404989.1">
    <property type="nucleotide sequence ID" value="NZ_VSKK01000004.1"/>
</dbReference>
<evidence type="ECO:0000256" key="1">
    <source>
        <dbReference type="SAM" id="Phobius"/>
    </source>
</evidence>
<proteinExistence type="predicted"/>
<gene>
    <name evidence="2" type="ORF">ES674_13895</name>
</gene>
<comment type="caution">
    <text evidence="2">The sequence shown here is derived from an EMBL/GenBank/DDBJ whole genome shotgun (WGS) entry which is preliminary data.</text>
</comment>
<name>A0A5D0R303_9FLAO</name>
<organism evidence="2 3">
    <name type="scientific">Bizionia myxarmorum</name>
    <dbReference type="NCBI Taxonomy" id="291186"/>
    <lineage>
        <taxon>Bacteria</taxon>
        <taxon>Pseudomonadati</taxon>
        <taxon>Bacteroidota</taxon>
        <taxon>Flavobacteriia</taxon>
        <taxon>Flavobacteriales</taxon>
        <taxon>Flavobacteriaceae</taxon>
        <taxon>Bizionia</taxon>
    </lineage>
</organism>
<dbReference type="EMBL" id="VSKK01000004">
    <property type="protein sequence ID" value="TYB75902.1"/>
    <property type="molecule type" value="Genomic_DNA"/>
</dbReference>
<dbReference type="Gene3D" id="1.25.40.10">
    <property type="entry name" value="Tetratricopeptide repeat domain"/>
    <property type="match status" value="1"/>
</dbReference>
<sequence>MDKEKLLNHYFENSLSAEETLAFDNLRLTDSAFAEEVVFQRKLKMAITLEERALLKERLQKYESKKQPNLKWLYVAASFLLLIGLSFWYTNQGPNYDKLYASYFEVYPNLVDPVVRNGNDEKTVTTEAFIAYENGDFAKASQLFETISKNNPEEYALFYKAISLMKLNQLEQAAVIFANIPWSSSYKDHATWYLALVKVKQKDVSESKKLLESLSVNSLYTKEAKELLQKLD</sequence>